<dbReference type="Pfam" id="PF25583">
    <property type="entry name" value="WCX"/>
    <property type="match status" value="1"/>
</dbReference>
<dbReference type="PROSITE" id="PS51000">
    <property type="entry name" value="HTH_DEOR_2"/>
    <property type="match status" value="1"/>
</dbReference>
<dbReference type="InterPro" id="IPR001034">
    <property type="entry name" value="DeoR_HTH"/>
</dbReference>
<dbReference type="PROSITE" id="PS52050">
    <property type="entry name" value="WYL"/>
    <property type="match status" value="1"/>
</dbReference>
<dbReference type="InterPro" id="IPR013196">
    <property type="entry name" value="HTH_11"/>
</dbReference>
<evidence type="ECO:0000256" key="2">
    <source>
        <dbReference type="ARBA" id="ARBA00023163"/>
    </source>
</evidence>
<dbReference type="OrthoDB" id="3171994at2"/>
<dbReference type="AlphaFoldDB" id="A0A161WQQ9"/>
<dbReference type="InterPro" id="IPR036390">
    <property type="entry name" value="WH_DNA-bd_sf"/>
</dbReference>
<dbReference type="InterPro" id="IPR057727">
    <property type="entry name" value="WCX_dom"/>
</dbReference>
<dbReference type="Proteomes" id="UP000076512">
    <property type="component" value="Unassembled WGS sequence"/>
</dbReference>
<evidence type="ECO:0000256" key="1">
    <source>
        <dbReference type="ARBA" id="ARBA00023015"/>
    </source>
</evidence>
<dbReference type="Gene3D" id="1.10.10.10">
    <property type="entry name" value="Winged helix-like DNA-binding domain superfamily/Winged helix DNA-binding domain"/>
    <property type="match status" value="1"/>
</dbReference>
<dbReference type="InterPro" id="IPR026881">
    <property type="entry name" value="WYL_dom"/>
</dbReference>
<feature type="domain" description="HTH deoR-type" evidence="3">
    <location>
        <begin position="2"/>
        <end position="75"/>
    </location>
</feature>
<keyword evidence="2" id="KW-0804">Transcription</keyword>
<dbReference type="SUPFAM" id="SSF46785">
    <property type="entry name" value="Winged helix' DNA-binding domain"/>
    <property type="match status" value="1"/>
</dbReference>
<protein>
    <submittedName>
        <fullName evidence="4">Transcriptional regulator</fullName>
    </submittedName>
</protein>
<dbReference type="GO" id="GO:0003700">
    <property type="term" value="F:DNA-binding transcription factor activity"/>
    <property type="evidence" value="ECO:0007669"/>
    <property type="project" value="InterPro"/>
</dbReference>
<name>A0A161WQQ9_9NOCA</name>
<comment type="caution">
    <text evidence="4">The sequence shown here is derived from an EMBL/GenBank/DDBJ whole genome shotgun (WGS) entry which is preliminary data.</text>
</comment>
<dbReference type="EMBL" id="LWGR01000003">
    <property type="protein sequence ID" value="KZM75645.1"/>
    <property type="molecule type" value="Genomic_DNA"/>
</dbReference>
<dbReference type="Pfam" id="PF13280">
    <property type="entry name" value="WYL"/>
    <property type="match status" value="1"/>
</dbReference>
<dbReference type="InterPro" id="IPR036388">
    <property type="entry name" value="WH-like_DNA-bd_sf"/>
</dbReference>
<proteinExistence type="predicted"/>
<dbReference type="PANTHER" id="PTHR34580:SF1">
    <property type="entry name" value="PROTEIN PAFC"/>
    <property type="match status" value="1"/>
</dbReference>
<dbReference type="InterPro" id="IPR051534">
    <property type="entry name" value="CBASS_pafABC_assoc_protein"/>
</dbReference>
<dbReference type="STRING" id="455432.AWN90_20005"/>
<dbReference type="InterPro" id="IPR028349">
    <property type="entry name" value="PafC-like"/>
</dbReference>
<organism evidence="4 5">
    <name type="scientific">Nocardia terpenica</name>
    <dbReference type="NCBI Taxonomy" id="455432"/>
    <lineage>
        <taxon>Bacteria</taxon>
        <taxon>Bacillati</taxon>
        <taxon>Actinomycetota</taxon>
        <taxon>Actinomycetes</taxon>
        <taxon>Mycobacteriales</taxon>
        <taxon>Nocardiaceae</taxon>
        <taxon>Nocardia</taxon>
    </lineage>
</organism>
<dbReference type="RefSeq" id="WP_067583414.1">
    <property type="nucleotide sequence ID" value="NZ_JABMCZ010000001.1"/>
</dbReference>
<evidence type="ECO:0000259" key="3">
    <source>
        <dbReference type="PROSITE" id="PS51000"/>
    </source>
</evidence>
<gene>
    <name evidence="4" type="ORF">AWN90_20005</name>
</gene>
<reference evidence="4 5" key="1">
    <citation type="submission" date="2016-04" db="EMBL/GenBank/DDBJ databases">
        <authorList>
            <person name="Evans L.H."/>
            <person name="Alamgir A."/>
            <person name="Owens N."/>
            <person name="Weber N.D."/>
            <person name="Virtaneva K."/>
            <person name="Barbian K."/>
            <person name="Babar A."/>
            <person name="Rosenke K."/>
        </authorList>
    </citation>
    <scope>NUCLEOTIDE SEQUENCE [LARGE SCALE GENOMIC DNA]</scope>
    <source>
        <strain evidence="4 5">IFM 0406</strain>
    </source>
</reference>
<evidence type="ECO:0000313" key="4">
    <source>
        <dbReference type="EMBL" id="KZM75645.1"/>
    </source>
</evidence>
<dbReference type="Pfam" id="PF08279">
    <property type="entry name" value="HTH_11"/>
    <property type="match status" value="1"/>
</dbReference>
<dbReference type="PANTHER" id="PTHR34580">
    <property type="match status" value="1"/>
</dbReference>
<accession>A0A161WQQ9</accession>
<sequence>MRASRLLSIVLLLQARGRMTAGQLARELEVSVRTVYRDMEALSAAGIPLYGEAGHDGGYRLLDGYQTRLTGMTVDEAEALFLSGLPGPAADLGLGAVLTAAQRKLMAALPEQVRAPAGRISQRFHLDTVGWYTLPEGLAHLPAVVDAIWSHRCLRIGYRRWADPRQVQRTLHPYGLVLKSGRWYLVAAAGESVRTYRVSQIVTLEALDETFERPADFDLARYWQDYLDEFDARRRQGTATVRLSPHVLNRLEHLLDPDVVRAVRDTARIESDGWSSAEIPLETIEHTAGVLLRLGSDAEVLGPPALRQHMSEIAAALARTYAK</sequence>
<dbReference type="PIRSF" id="PIRSF016838">
    <property type="entry name" value="PafC"/>
    <property type="match status" value="1"/>
</dbReference>
<keyword evidence="1" id="KW-0805">Transcription regulation</keyword>
<evidence type="ECO:0000313" key="5">
    <source>
        <dbReference type="Proteomes" id="UP000076512"/>
    </source>
</evidence>
<keyword evidence="5" id="KW-1185">Reference proteome</keyword>